<dbReference type="GO" id="GO:0046872">
    <property type="term" value="F:metal ion binding"/>
    <property type="evidence" value="ECO:0007669"/>
    <property type="project" value="UniProtKB-KW"/>
</dbReference>
<evidence type="ECO:0000256" key="3">
    <source>
        <dbReference type="ARBA" id="ARBA00022912"/>
    </source>
</evidence>
<dbReference type="InterPro" id="IPR015655">
    <property type="entry name" value="PP2C"/>
</dbReference>
<dbReference type="SMART" id="SM00332">
    <property type="entry name" value="PP2Cc"/>
    <property type="match status" value="1"/>
</dbReference>
<organism evidence="7 8">
    <name type="scientific">Henosepilachna vigintioctopunctata</name>
    <dbReference type="NCBI Taxonomy" id="420089"/>
    <lineage>
        <taxon>Eukaryota</taxon>
        <taxon>Metazoa</taxon>
        <taxon>Ecdysozoa</taxon>
        <taxon>Arthropoda</taxon>
        <taxon>Hexapoda</taxon>
        <taxon>Insecta</taxon>
        <taxon>Pterygota</taxon>
        <taxon>Neoptera</taxon>
        <taxon>Endopterygota</taxon>
        <taxon>Coleoptera</taxon>
        <taxon>Polyphaga</taxon>
        <taxon>Cucujiformia</taxon>
        <taxon>Coccinelloidea</taxon>
        <taxon>Coccinellidae</taxon>
        <taxon>Epilachninae</taxon>
        <taxon>Epilachnini</taxon>
        <taxon>Henosepilachna</taxon>
    </lineage>
</organism>
<dbReference type="PROSITE" id="PS51746">
    <property type="entry name" value="PPM_2"/>
    <property type="match status" value="1"/>
</dbReference>
<dbReference type="SUPFAM" id="SSF81606">
    <property type="entry name" value="PP2C-like"/>
    <property type="match status" value="1"/>
</dbReference>
<dbReference type="Gene3D" id="3.60.40.10">
    <property type="entry name" value="PPM-type phosphatase domain"/>
    <property type="match status" value="1"/>
</dbReference>
<comment type="caution">
    <text evidence="7">The sequence shown here is derived from an EMBL/GenBank/DDBJ whole genome shotgun (WGS) entry which is preliminary data.</text>
</comment>
<evidence type="ECO:0000313" key="8">
    <source>
        <dbReference type="Proteomes" id="UP001431783"/>
    </source>
</evidence>
<evidence type="ECO:0000256" key="1">
    <source>
        <dbReference type="ARBA" id="ARBA00022723"/>
    </source>
</evidence>
<protein>
    <recommendedName>
        <fullName evidence="6">PPM-type phosphatase domain-containing protein</fullName>
    </recommendedName>
</protein>
<dbReference type="AlphaFoldDB" id="A0AAW1UDM4"/>
<keyword evidence="1" id="KW-0479">Metal-binding</keyword>
<evidence type="ECO:0000256" key="5">
    <source>
        <dbReference type="SAM" id="MobiDB-lite"/>
    </source>
</evidence>
<feature type="compositionally biased region" description="Acidic residues" evidence="5">
    <location>
        <begin position="356"/>
        <end position="370"/>
    </location>
</feature>
<keyword evidence="3 4" id="KW-0904">Protein phosphatase</keyword>
<accession>A0AAW1UDM4</accession>
<keyword evidence="8" id="KW-1185">Reference proteome</keyword>
<feature type="region of interest" description="Disordered" evidence="5">
    <location>
        <begin position="183"/>
        <end position="377"/>
    </location>
</feature>
<comment type="similarity">
    <text evidence="4">Belongs to the PP2C family.</text>
</comment>
<feature type="compositionally biased region" description="Basic and acidic residues" evidence="5">
    <location>
        <begin position="227"/>
        <end position="246"/>
    </location>
</feature>
<evidence type="ECO:0000256" key="2">
    <source>
        <dbReference type="ARBA" id="ARBA00022801"/>
    </source>
</evidence>
<sequence length="377" mass="41890">MGSYASEPKVDKESLDEYNERLNCGASSMQGWRVTQEDAHNCLLNYDTNTYFFAVYDGHGGHEVAHYCSQKLPEFIKSTDAYKEGNIESALVEGFLGFDSTITTPEVISVLKEIAGVDNVDEDSEEEENVDNLYKEATMPIEQVIEKYTSNLINPTLKSLKKSEKAPKSPFLKAKKEDDNVYSCKVESEAQESSNEAGPSSNSMESNSVNSSLGSVGEINATSNSNDSKEKSNDIEHIITEIKITSDVESEKEENDGKINDKIHNGDVSADVVTSSDIQNGDETPKGKGKAKMKNVEPSPRRVSPRTKRSSSELYKSLLFYAPNVEESEDEEDETFEGFKENSSDDDEVTNSHLEEDSENSSVEDDDDDERGGRFYR</sequence>
<dbReference type="Pfam" id="PF00481">
    <property type="entry name" value="PP2C"/>
    <property type="match status" value="1"/>
</dbReference>
<dbReference type="InterPro" id="IPR036457">
    <property type="entry name" value="PPM-type-like_dom_sf"/>
</dbReference>
<dbReference type="GO" id="GO:0004722">
    <property type="term" value="F:protein serine/threonine phosphatase activity"/>
    <property type="evidence" value="ECO:0007669"/>
    <property type="project" value="InterPro"/>
</dbReference>
<dbReference type="InterPro" id="IPR001932">
    <property type="entry name" value="PPM-type_phosphatase-like_dom"/>
</dbReference>
<feature type="domain" description="PPM-type phosphatase" evidence="6">
    <location>
        <begin position="23"/>
        <end position="275"/>
    </location>
</feature>
<feature type="compositionally biased region" description="Polar residues" evidence="5">
    <location>
        <begin position="272"/>
        <end position="282"/>
    </location>
</feature>
<dbReference type="InterPro" id="IPR000222">
    <property type="entry name" value="PP2C_BS"/>
</dbReference>
<evidence type="ECO:0000256" key="4">
    <source>
        <dbReference type="RuleBase" id="RU003465"/>
    </source>
</evidence>
<name>A0AAW1UDM4_9CUCU</name>
<evidence type="ECO:0000259" key="6">
    <source>
        <dbReference type="PROSITE" id="PS51746"/>
    </source>
</evidence>
<dbReference type="PANTHER" id="PTHR47992">
    <property type="entry name" value="PROTEIN PHOSPHATASE"/>
    <property type="match status" value="1"/>
</dbReference>
<feature type="compositionally biased region" description="Acidic residues" evidence="5">
    <location>
        <begin position="326"/>
        <end position="336"/>
    </location>
</feature>
<dbReference type="Proteomes" id="UP001431783">
    <property type="component" value="Unassembled WGS sequence"/>
</dbReference>
<keyword evidence="2 4" id="KW-0378">Hydrolase</keyword>
<dbReference type="EMBL" id="JARQZJ010000070">
    <property type="protein sequence ID" value="KAK9881772.1"/>
    <property type="molecule type" value="Genomic_DNA"/>
</dbReference>
<feature type="compositionally biased region" description="Low complexity" evidence="5">
    <location>
        <begin position="200"/>
        <end position="226"/>
    </location>
</feature>
<evidence type="ECO:0000313" key="7">
    <source>
        <dbReference type="EMBL" id="KAK9881772.1"/>
    </source>
</evidence>
<reference evidence="7 8" key="1">
    <citation type="submission" date="2023-03" db="EMBL/GenBank/DDBJ databases">
        <title>Genome insight into feeding habits of ladybird beetles.</title>
        <authorList>
            <person name="Li H.-S."/>
            <person name="Huang Y.-H."/>
            <person name="Pang H."/>
        </authorList>
    </citation>
    <scope>NUCLEOTIDE SEQUENCE [LARGE SCALE GENOMIC DNA]</scope>
    <source>
        <strain evidence="7">SYSU_2023b</strain>
        <tissue evidence="7">Whole body</tissue>
    </source>
</reference>
<gene>
    <name evidence="7" type="ORF">WA026_017290</name>
</gene>
<feature type="compositionally biased region" description="Basic and acidic residues" evidence="5">
    <location>
        <begin position="255"/>
        <end position="265"/>
    </location>
</feature>
<dbReference type="PROSITE" id="PS01032">
    <property type="entry name" value="PPM_1"/>
    <property type="match status" value="1"/>
</dbReference>
<proteinExistence type="inferred from homology"/>